<dbReference type="RefSeq" id="WP_011700149.1">
    <property type="nucleotide sequence ID" value="NC_008554.1"/>
</dbReference>
<dbReference type="eggNOG" id="COG2227">
    <property type="taxonomic scope" value="Bacteria"/>
</dbReference>
<dbReference type="HOGENOM" id="CLU_857728_0_0_7"/>
<dbReference type="Pfam" id="PF13489">
    <property type="entry name" value="Methyltransf_23"/>
    <property type="match status" value="1"/>
</dbReference>
<dbReference type="GO" id="GO:0008168">
    <property type="term" value="F:methyltransferase activity"/>
    <property type="evidence" value="ECO:0007669"/>
    <property type="project" value="UniProtKB-KW"/>
</dbReference>
<dbReference type="GO" id="GO:0032259">
    <property type="term" value="P:methylation"/>
    <property type="evidence" value="ECO:0007669"/>
    <property type="project" value="UniProtKB-KW"/>
</dbReference>
<dbReference type="SUPFAM" id="SSF53335">
    <property type="entry name" value="S-adenosyl-L-methionine-dependent methyltransferases"/>
    <property type="match status" value="1"/>
</dbReference>
<accession>A0LNM2</accession>
<reference evidence="1 2" key="1">
    <citation type="submission" date="2006-10" db="EMBL/GenBank/DDBJ databases">
        <title>Complete sequence of Syntrophobacter fumaroxidans MPOB.</title>
        <authorList>
            <consortium name="US DOE Joint Genome Institute"/>
            <person name="Copeland A."/>
            <person name="Lucas S."/>
            <person name="Lapidus A."/>
            <person name="Barry K."/>
            <person name="Detter J.C."/>
            <person name="Glavina del Rio T."/>
            <person name="Hammon N."/>
            <person name="Israni S."/>
            <person name="Pitluck S."/>
            <person name="Goltsman E.G."/>
            <person name="Martinez M."/>
            <person name="Schmutz J."/>
            <person name="Larimer F."/>
            <person name="Land M."/>
            <person name="Hauser L."/>
            <person name="Kyrpides N."/>
            <person name="Kim E."/>
            <person name="Boone D.R."/>
            <person name="Brockman F."/>
            <person name="Culley D."/>
            <person name="Ferry J."/>
            <person name="Gunsalus R."/>
            <person name="McInerney M.J."/>
            <person name="Morrison M."/>
            <person name="Plugge C."/>
            <person name="Rohlin L."/>
            <person name="Scholten J."/>
            <person name="Sieber J."/>
            <person name="Stams A.J.M."/>
            <person name="Worm P."/>
            <person name="Henstra A.M."/>
            <person name="Richardson P."/>
        </authorList>
    </citation>
    <scope>NUCLEOTIDE SEQUENCE [LARGE SCALE GENOMIC DNA]</scope>
    <source>
        <strain evidence="2">DSM 10017 / MPOB</strain>
    </source>
</reference>
<dbReference type="PANTHER" id="PTHR43861">
    <property type="entry name" value="TRANS-ACONITATE 2-METHYLTRANSFERASE-RELATED"/>
    <property type="match status" value="1"/>
</dbReference>
<evidence type="ECO:0000313" key="2">
    <source>
        <dbReference type="Proteomes" id="UP000001784"/>
    </source>
</evidence>
<dbReference type="KEGG" id="sfu:Sfum_3351"/>
<evidence type="ECO:0000313" key="1">
    <source>
        <dbReference type="EMBL" id="ABK19024.1"/>
    </source>
</evidence>
<keyword evidence="2" id="KW-1185">Reference proteome</keyword>
<keyword evidence="1" id="KW-0808">Transferase</keyword>
<dbReference type="InterPro" id="IPR029063">
    <property type="entry name" value="SAM-dependent_MTases_sf"/>
</dbReference>
<dbReference type="InParanoid" id="A0LNM2"/>
<proteinExistence type="predicted"/>
<dbReference type="EMBL" id="CP000478">
    <property type="protein sequence ID" value="ABK19024.1"/>
    <property type="molecule type" value="Genomic_DNA"/>
</dbReference>
<dbReference type="CDD" id="cd02440">
    <property type="entry name" value="AdoMet_MTases"/>
    <property type="match status" value="1"/>
</dbReference>
<dbReference type="AlphaFoldDB" id="A0LNM2"/>
<dbReference type="OrthoDB" id="5292242at2"/>
<sequence>MKVHFSCPICGADRWEPLAKRRYKRSDAVGTNTPYLSTRLRILFELWLPGRCDVSLTVQGCRECGFVCYSPRPEVADTEAKYRFLSGIEKIGSGDIPADSTYELRRAGRLFRCVDRMYPITLGLKVLDYGGGDGRLLRYIADRGAQCFIVDYNDSPCPWVTRLGATVQDMSCNDARFDLVILSHVLEHVADPVSLLKSLGKMLAPEGMLYCEVPMELWRRLPQLDEPVTHLNFFTPGSLASTMRTAGYRVLKWSCQEYWATPPNHLGLALQCFCRSSETLPEGHPRSDLDEWLRPSICKRAAIRWMTSLNKIIRSLQDDLESTK</sequence>
<gene>
    <name evidence="1" type="ordered locus">Sfum_3351</name>
</gene>
<name>A0LNM2_SYNFM</name>
<dbReference type="Proteomes" id="UP000001784">
    <property type="component" value="Chromosome"/>
</dbReference>
<dbReference type="Gene3D" id="3.40.50.150">
    <property type="entry name" value="Vaccinia Virus protein VP39"/>
    <property type="match status" value="1"/>
</dbReference>
<keyword evidence="1" id="KW-0489">Methyltransferase</keyword>
<organism evidence="1 2">
    <name type="scientific">Syntrophobacter fumaroxidans (strain DSM 10017 / MPOB)</name>
    <dbReference type="NCBI Taxonomy" id="335543"/>
    <lineage>
        <taxon>Bacteria</taxon>
        <taxon>Pseudomonadati</taxon>
        <taxon>Thermodesulfobacteriota</taxon>
        <taxon>Syntrophobacteria</taxon>
        <taxon>Syntrophobacterales</taxon>
        <taxon>Syntrophobacteraceae</taxon>
        <taxon>Syntrophobacter</taxon>
    </lineage>
</organism>
<protein>
    <submittedName>
        <fullName evidence="1">Methyltransferase type 11</fullName>
    </submittedName>
</protein>
<dbReference type="STRING" id="335543.Sfum_3351"/>